<comment type="caution">
    <text evidence="1">The sequence shown here is derived from an EMBL/GenBank/DDBJ whole genome shotgun (WGS) entry which is preliminary data.</text>
</comment>
<proteinExistence type="predicted"/>
<dbReference type="RefSeq" id="WP_203805671.1">
    <property type="nucleotide sequence ID" value="NZ_BAAAQE010000112.1"/>
</dbReference>
<reference evidence="1 2" key="1">
    <citation type="submission" date="2021-01" db="EMBL/GenBank/DDBJ databases">
        <title>Whole genome shotgun sequence of Actinoplanes couchii NBRC 106145.</title>
        <authorList>
            <person name="Komaki H."/>
            <person name="Tamura T."/>
        </authorList>
    </citation>
    <scope>NUCLEOTIDE SEQUENCE [LARGE SCALE GENOMIC DNA]</scope>
    <source>
        <strain evidence="1 2">NBRC 106145</strain>
    </source>
</reference>
<dbReference type="Proteomes" id="UP000612282">
    <property type="component" value="Unassembled WGS sequence"/>
</dbReference>
<evidence type="ECO:0000313" key="2">
    <source>
        <dbReference type="Proteomes" id="UP000612282"/>
    </source>
</evidence>
<keyword evidence="2" id="KW-1185">Reference proteome</keyword>
<name>A0ABQ3XLZ8_9ACTN</name>
<gene>
    <name evidence="1" type="ORF">Aco03nite_079250</name>
</gene>
<sequence length="133" mass="14149">MVRIFDTSAVVEIFAGNRLLMELLDQIHDGYLVGALPANAMSGAQAVMGAPASHWAPILALPGVHTIPVTDHNALEIGMIAAPRTIYHPVYESLINPLMTAQVLHEAIMMNGSIVTKVPEAYGGHDVSVISVN</sequence>
<dbReference type="EMBL" id="BOMG01000097">
    <property type="protein sequence ID" value="GID59521.1"/>
    <property type="molecule type" value="Genomic_DNA"/>
</dbReference>
<evidence type="ECO:0000313" key="1">
    <source>
        <dbReference type="EMBL" id="GID59521.1"/>
    </source>
</evidence>
<organism evidence="1 2">
    <name type="scientific">Actinoplanes couchii</name>
    <dbReference type="NCBI Taxonomy" id="403638"/>
    <lineage>
        <taxon>Bacteria</taxon>
        <taxon>Bacillati</taxon>
        <taxon>Actinomycetota</taxon>
        <taxon>Actinomycetes</taxon>
        <taxon>Micromonosporales</taxon>
        <taxon>Micromonosporaceae</taxon>
        <taxon>Actinoplanes</taxon>
    </lineage>
</organism>
<protein>
    <submittedName>
        <fullName evidence="1">Uncharacterized protein</fullName>
    </submittedName>
</protein>
<accession>A0ABQ3XLZ8</accession>